<dbReference type="EMBL" id="CP017634">
    <property type="protein sequence ID" value="ATW26726.1"/>
    <property type="molecule type" value="Genomic_DNA"/>
</dbReference>
<dbReference type="GO" id="GO:0003677">
    <property type="term" value="F:DNA binding"/>
    <property type="evidence" value="ECO:0007669"/>
    <property type="project" value="InterPro"/>
</dbReference>
<dbReference type="GO" id="GO:0005737">
    <property type="term" value="C:cytoplasm"/>
    <property type="evidence" value="ECO:0007669"/>
    <property type="project" value="TreeGrafter"/>
</dbReference>
<dbReference type="InterPro" id="IPR002941">
    <property type="entry name" value="DNA_methylase_N4/N6"/>
</dbReference>
<dbReference type="OrthoDB" id="9773571at2"/>
<name>A0A3G1KWA3_FORW1</name>
<dbReference type="KEGG" id="fwa:DCMF_19920"/>
<dbReference type="SUPFAM" id="SSF53335">
    <property type="entry name" value="S-adenosyl-L-methionine-dependent methyltransferases"/>
    <property type="match status" value="1"/>
</dbReference>
<dbReference type="EC" id="2.1.1.-" evidence="4"/>
<dbReference type="PRINTS" id="PR00508">
    <property type="entry name" value="S21N4MTFRASE"/>
</dbReference>
<dbReference type="PANTHER" id="PTHR13370">
    <property type="entry name" value="RNA METHYLASE-RELATED"/>
    <property type="match status" value="1"/>
</dbReference>
<keyword evidence="2 6" id="KW-0808">Transferase</keyword>
<dbReference type="GO" id="GO:0032259">
    <property type="term" value="P:methylation"/>
    <property type="evidence" value="ECO:0007669"/>
    <property type="project" value="UniProtKB-KW"/>
</dbReference>
<proteinExistence type="inferred from homology"/>
<dbReference type="PANTHER" id="PTHR13370:SF3">
    <property type="entry name" value="TRNA (GUANINE(10)-N2)-METHYLTRANSFERASE HOMOLOG"/>
    <property type="match status" value="1"/>
</dbReference>
<dbReference type="InterPro" id="IPR029063">
    <property type="entry name" value="SAM-dependent_MTases_sf"/>
</dbReference>
<dbReference type="Proteomes" id="UP000323521">
    <property type="component" value="Chromosome"/>
</dbReference>
<dbReference type="AlphaFoldDB" id="A0A3G1KWA3"/>
<protein>
    <recommendedName>
        <fullName evidence="4">Methyltransferase</fullName>
        <ecNumber evidence="4">2.1.1.-</ecNumber>
    </recommendedName>
</protein>
<evidence type="ECO:0000313" key="6">
    <source>
        <dbReference type="EMBL" id="ATW26726.1"/>
    </source>
</evidence>
<sequence>MLDRLEQDGFAAVCSDGAAGMLALSDKSIKLVYGSPPYPNAERDYGVWRAHEYIEKMTPFIDAAVRGLRDDGFIVINVKANREKATSKVSSKRSLIVEKLAILMEEQWGLSCVDIEIWVKENPAPTGLRAACQDAYEQNLWFSKAPKWTIDLDAIRRPYESHSVKTYGEYEYKPRTNGNTYVRKNKTIEPHPIGALPKNVISGGVSARIGDHQATQPLYLPEKYIKATTEKGDLVVDPWMGTGTTGVAALLLDRRFIGFDVVQSYVDEAEQTLRKVGANRQVTLDV</sequence>
<dbReference type="InterPro" id="IPR001091">
    <property type="entry name" value="RM_Methyltransferase"/>
</dbReference>
<comment type="similarity">
    <text evidence="4">Belongs to the N(4)/N(6)-methyltransferase family.</text>
</comment>
<dbReference type="GO" id="GO:0009307">
    <property type="term" value="P:DNA restriction-modification system"/>
    <property type="evidence" value="ECO:0007669"/>
    <property type="project" value="UniProtKB-KW"/>
</dbReference>
<reference evidence="6 7" key="1">
    <citation type="submission" date="2016-10" db="EMBL/GenBank/DDBJ databases">
        <title>Complete Genome Sequence of Peptococcaceae strain DCMF.</title>
        <authorList>
            <person name="Edwards R.J."/>
            <person name="Holland S.I."/>
            <person name="Deshpande N.P."/>
            <person name="Wong Y.K."/>
            <person name="Ertan H."/>
            <person name="Manefield M."/>
            <person name="Russell T.L."/>
            <person name="Lee M.J."/>
        </authorList>
    </citation>
    <scope>NUCLEOTIDE SEQUENCE [LARGE SCALE GENOMIC DNA]</scope>
    <source>
        <strain evidence="6 7">DCMF</strain>
    </source>
</reference>
<keyword evidence="3" id="KW-0680">Restriction system</keyword>
<dbReference type="Pfam" id="PF01555">
    <property type="entry name" value="N6_N4_Mtase"/>
    <property type="match status" value="1"/>
</dbReference>
<gene>
    <name evidence="6" type="ORF">DCMF_19920</name>
</gene>
<dbReference type="Gene3D" id="3.40.50.150">
    <property type="entry name" value="Vaccinia Virus protein VP39"/>
    <property type="match status" value="1"/>
</dbReference>
<evidence type="ECO:0000256" key="3">
    <source>
        <dbReference type="ARBA" id="ARBA00022747"/>
    </source>
</evidence>
<organism evidence="6 7">
    <name type="scientific">Formimonas warabiya</name>
    <dbReference type="NCBI Taxonomy" id="1761012"/>
    <lineage>
        <taxon>Bacteria</taxon>
        <taxon>Bacillati</taxon>
        <taxon>Bacillota</taxon>
        <taxon>Clostridia</taxon>
        <taxon>Eubacteriales</taxon>
        <taxon>Peptococcaceae</taxon>
        <taxon>Candidatus Formimonas</taxon>
    </lineage>
</organism>
<keyword evidence="7" id="KW-1185">Reference proteome</keyword>
<evidence type="ECO:0000256" key="4">
    <source>
        <dbReference type="RuleBase" id="RU362026"/>
    </source>
</evidence>
<dbReference type="RefSeq" id="WP_148136045.1">
    <property type="nucleotide sequence ID" value="NZ_CP017634.1"/>
</dbReference>
<keyword evidence="1 6" id="KW-0489">Methyltransferase</keyword>
<accession>A0A3G1KWA3</accession>
<evidence type="ECO:0000259" key="5">
    <source>
        <dbReference type="Pfam" id="PF01555"/>
    </source>
</evidence>
<feature type="domain" description="DNA methylase N-4/N-6" evidence="5">
    <location>
        <begin position="29"/>
        <end position="270"/>
    </location>
</feature>
<dbReference type="GO" id="GO:0008170">
    <property type="term" value="F:N-methyltransferase activity"/>
    <property type="evidence" value="ECO:0007669"/>
    <property type="project" value="InterPro"/>
</dbReference>
<evidence type="ECO:0000313" key="7">
    <source>
        <dbReference type="Proteomes" id="UP000323521"/>
    </source>
</evidence>
<dbReference type="GO" id="GO:0009007">
    <property type="term" value="F:site-specific DNA-methyltransferase (adenine-specific) activity"/>
    <property type="evidence" value="ECO:0007669"/>
    <property type="project" value="TreeGrafter"/>
</dbReference>
<evidence type="ECO:0000256" key="1">
    <source>
        <dbReference type="ARBA" id="ARBA00022603"/>
    </source>
</evidence>
<evidence type="ECO:0000256" key="2">
    <source>
        <dbReference type="ARBA" id="ARBA00022679"/>
    </source>
</evidence>
<dbReference type="REBASE" id="224983">
    <property type="entry name" value="M2.PbaDCMFORF19915P"/>
</dbReference>